<dbReference type="HOGENOM" id="CLU_021695_3_1_1"/>
<dbReference type="GeneID" id="25327757"/>
<evidence type="ECO:0000256" key="2">
    <source>
        <dbReference type="PIRNR" id="PIRNR037514"/>
    </source>
</evidence>
<dbReference type="PANTHER" id="PTHR11787:SF4">
    <property type="entry name" value="CHM, RAB ESCORT PROTEIN 1"/>
    <property type="match status" value="1"/>
</dbReference>
<proteinExistence type="inferred from homology"/>
<comment type="similarity">
    <text evidence="1 2">Belongs to the Rab GDI family.</text>
</comment>
<name>A0A0D2D4J6_9EURO</name>
<dbReference type="GO" id="GO:0007264">
    <property type="term" value="P:small GTPase-mediated signal transduction"/>
    <property type="evidence" value="ECO:0007669"/>
    <property type="project" value="UniProtKB-UniRule"/>
</dbReference>
<dbReference type="InterPro" id="IPR018203">
    <property type="entry name" value="GDP_dissociation_inhibitor"/>
</dbReference>
<evidence type="ECO:0000313" key="4">
    <source>
        <dbReference type="EMBL" id="KIW57277.1"/>
    </source>
</evidence>
<sequence>MESLSEEIWDVVIVGTSIPQSLLALSLSRSGKKVLHIDRHTYYGGNDAAFSLQDAEEWLRDLETCPNSAFKAASISRPQPEEENSPTSSLGPSRSYTLSLNPQIIYAQSKFLPSLVSSRIHAQLEFLAVGSWWVQRDGSLHKIPSMREDVFNDESLSMKDKRGLMKFLRYVLQEEGESATDPEDDGSMSLQAALDTKFKVPASLQAPLLALALSPMPASSIPFGKALARIRRHMRSMGYFGPGFGAVIAKYGGNSEISQVACRAAAVGGGVYLLGQELSSLGAVDSDVAATMGSEGSVLEGTLANGTKIKTRFIAGFPNEIPSLESIHGTGSPSDKTWRSINIVNESLQILFPQTSDNGPVPAAAIVVVDDGEMSLDRCPVYLQVHSDDAGECPPGQCVIYASVRVQENDESSNQRLRAAVQSFLDAQGASTSLLWSLSYMVSGLAEDPHSAYSLSKPSPSVLVFPSESHDLSFSDSVLDVVKAAWRSIIGADADETSFLRFEEREYEVDD</sequence>
<dbReference type="PANTHER" id="PTHR11787">
    <property type="entry name" value="RAB GDP-DISSOCIATION INHIBITOR"/>
    <property type="match status" value="1"/>
</dbReference>
<dbReference type="PIRSF" id="PIRSF037514">
    <property type="entry name" value="Rab_ger_ger_transf_A_fun"/>
    <property type="match status" value="1"/>
</dbReference>
<reference evidence="4 5" key="1">
    <citation type="submission" date="2015-01" db="EMBL/GenBank/DDBJ databases">
        <title>The Genome Sequence of Exophiala xenobiotica CBS118157.</title>
        <authorList>
            <consortium name="The Broad Institute Genomics Platform"/>
            <person name="Cuomo C."/>
            <person name="de Hoog S."/>
            <person name="Gorbushina A."/>
            <person name="Stielow B."/>
            <person name="Teixiera M."/>
            <person name="Abouelleil A."/>
            <person name="Chapman S.B."/>
            <person name="Priest M."/>
            <person name="Young S.K."/>
            <person name="Wortman J."/>
            <person name="Nusbaum C."/>
            <person name="Birren B."/>
        </authorList>
    </citation>
    <scope>NUCLEOTIDE SEQUENCE [LARGE SCALE GENOMIC DNA]</scope>
    <source>
        <strain evidence="4 5">CBS 118157</strain>
    </source>
</reference>
<dbReference type="GO" id="GO:0005968">
    <property type="term" value="C:Rab-protein geranylgeranyltransferase complex"/>
    <property type="evidence" value="ECO:0007669"/>
    <property type="project" value="TreeGrafter"/>
</dbReference>
<dbReference type="GO" id="GO:0005092">
    <property type="term" value="F:GDP-dissociation inhibitor activity"/>
    <property type="evidence" value="ECO:0007669"/>
    <property type="project" value="UniProtKB-UniRule"/>
</dbReference>
<dbReference type="Gene3D" id="1.10.405.10">
    <property type="entry name" value="Guanine Nucleotide Dissociation Inhibitor, domain 1"/>
    <property type="match status" value="1"/>
</dbReference>
<dbReference type="GO" id="GO:0005829">
    <property type="term" value="C:cytosol"/>
    <property type="evidence" value="ECO:0007669"/>
    <property type="project" value="TreeGrafter"/>
</dbReference>
<dbReference type="OrthoDB" id="1923006at2759"/>
<keyword evidence="5" id="KW-1185">Reference proteome</keyword>
<dbReference type="EMBL" id="KN847319">
    <property type="protein sequence ID" value="KIW57277.1"/>
    <property type="molecule type" value="Genomic_DNA"/>
</dbReference>
<evidence type="ECO:0000256" key="1">
    <source>
        <dbReference type="ARBA" id="ARBA00005593"/>
    </source>
</evidence>
<dbReference type="Gene3D" id="3.30.519.10">
    <property type="entry name" value="Guanine Nucleotide Dissociation Inhibitor, domain 2"/>
    <property type="match status" value="1"/>
</dbReference>
<dbReference type="STRING" id="348802.A0A0D2D4J6"/>
<gene>
    <name evidence="4" type="ORF">PV05_05849</name>
</gene>
<dbReference type="Proteomes" id="UP000054342">
    <property type="component" value="Unassembled WGS sequence"/>
</dbReference>
<dbReference type="InterPro" id="IPR036188">
    <property type="entry name" value="FAD/NAD-bd_sf"/>
</dbReference>
<dbReference type="Gene3D" id="3.50.50.60">
    <property type="entry name" value="FAD/NAD(P)-binding domain"/>
    <property type="match status" value="1"/>
</dbReference>
<feature type="region of interest" description="Disordered" evidence="3">
    <location>
        <begin position="72"/>
        <end position="94"/>
    </location>
</feature>
<dbReference type="PRINTS" id="PR00891">
    <property type="entry name" value="RABGDIREP"/>
</dbReference>
<protein>
    <recommendedName>
        <fullName evidence="2">Rab proteins geranylgeranyltransferase</fullName>
    </recommendedName>
</protein>
<dbReference type="AlphaFoldDB" id="A0A0D2D4J6"/>
<dbReference type="Pfam" id="PF00996">
    <property type="entry name" value="GDI"/>
    <property type="match status" value="1"/>
</dbReference>
<accession>A0A0D2D4J6</accession>
<feature type="compositionally biased region" description="Polar residues" evidence="3">
    <location>
        <begin position="85"/>
        <end position="94"/>
    </location>
</feature>
<dbReference type="SUPFAM" id="SSF51905">
    <property type="entry name" value="FAD/NAD(P)-binding domain"/>
    <property type="match status" value="1"/>
</dbReference>
<evidence type="ECO:0000313" key="5">
    <source>
        <dbReference type="Proteomes" id="UP000054342"/>
    </source>
</evidence>
<dbReference type="GO" id="GO:0016192">
    <property type="term" value="P:vesicle-mediated transport"/>
    <property type="evidence" value="ECO:0007669"/>
    <property type="project" value="TreeGrafter"/>
</dbReference>
<evidence type="ECO:0000256" key="3">
    <source>
        <dbReference type="SAM" id="MobiDB-lite"/>
    </source>
</evidence>
<dbReference type="InterPro" id="IPR017230">
    <property type="entry name" value="Mrs6"/>
</dbReference>
<dbReference type="GO" id="GO:0005634">
    <property type="term" value="C:nucleus"/>
    <property type="evidence" value="ECO:0007669"/>
    <property type="project" value="TreeGrafter"/>
</dbReference>
<organism evidence="4 5">
    <name type="scientific">Exophiala xenobiotica</name>
    <dbReference type="NCBI Taxonomy" id="348802"/>
    <lineage>
        <taxon>Eukaryota</taxon>
        <taxon>Fungi</taxon>
        <taxon>Dikarya</taxon>
        <taxon>Ascomycota</taxon>
        <taxon>Pezizomycotina</taxon>
        <taxon>Eurotiomycetes</taxon>
        <taxon>Chaetothyriomycetidae</taxon>
        <taxon>Chaetothyriales</taxon>
        <taxon>Herpotrichiellaceae</taxon>
        <taxon>Exophiala</taxon>
    </lineage>
</organism>
<dbReference type="RefSeq" id="XP_013317861.1">
    <property type="nucleotide sequence ID" value="XM_013462407.1"/>
</dbReference>